<dbReference type="RefSeq" id="XP_025579022.1">
    <property type="nucleotide sequence ID" value="XM_025714256.1"/>
</dbReference>
<gene>
    <name evidence="2" type="ORF">BO80DRAFT_206586</name>
</gene>
<reference evidence="2 3" key="1">
    <citation type="submission" date="2018-02" db="EMBL/GenBank/DDBJ databases">
        <title>The genomes of Aspergillus section Nigri reveals drivers in fungal speciation.</title>
        <authorList>
            <consortium name="DOE Joint Genome Institute"/>
            <person name="Vesth T.C."/>
            <person name="Nybo J."/>
            <person name="Theobald S."/>
            <person name="Brandl J."/>
            <person name="Frisvad J.C."/>
            <person name="Nielsen K.F."/>
            <person name="Lyhne E.K."/>
            <person name="Kogle M.E."/>
            <person name="Kuo A."/>
            <person name="Riley R."/>
            <person name="Clum A."/>
            <person name="Nolan M."/>
            <person name="Lipzen A."/>
            <person name="Salamov A."/>
            <person name="Henrissat B."/>
            <person name="Wiebenga A."/>
            <person name="De vries R.P."/>
            <person name="Grigoriev I.V."/>
            <person name="Mortensen U.H."/>
            <person name="Andersen M.R."/>
            <person name="Baker S.E."/>
        </authorList>
    </citation>
    <scope>NUCLEOTIDE SEQUENCE [LARGE SCALE GENOMIC DNA]</scope>
    <source>
        <strain evidence="2 3">CBS 121593</strain>
    </source>
</reference>
<dbReference type="Proteomes" id="UP000249402">
    <property type="component" value="Unassembled WGS sequence"/>
</dbReference>
<protein>
    <submittedName>
        <fullName evidence="2">Uncharacterized protein</fullName>
    </submittedName>
</protein>
<dbReference type="GeneID" id="37219121"/>
<dbReference type="AlphaFoldDB" id="A0A395HC24"/>
<dbReference type="EMBL" id="KZ824423">
    <property type="protein sequence ID" value="RAL04695.1"/>
    <property type="molecule type" value="Genomic_DNA"/>
</dbReference>
<evidence type="ECO:0000313" key="2">
    <source>
        <dbReference type="EMBL" id="RAL04695.1"/>
    </source>
</evidence>
<organism evidence="2 3">
    <name type="scientific">Aspergillus ibericus CBS 121593</name>
    <dbReference type="NCBI Taxonomy" id="1448316"/>
    <lineage>
        <taxon>Eukaryota</taxon>
        <taxon>Fungi</taxon>
        <taxon>Dikarya</taxon>
        <taxon>Ascomycota</taxon>
        <taxon>Pezizomycotina</taxon>
        <taxon>Eurotiomycetes</taxon>
        <taxon>Eurotiomycetidae</taxon>
        <taxon>Eurotiales</taxon>
        <taxon>Aspergillaceae</taxon>
        <taxon>Aspergillus</taxon>
        <taxon>Aspergillus subgen. Circumdati</taxon>
    </lineage>
</organism>
<keyword evidence="3" id="KW-1185">Reference proteome</keyword>
<proteinExistence type="predicted"/>
<sequence length="95" mass="10777">MHYRIVSLFHRYLLPQVPLRTVPQIVTKRAWKSPGGRHSEQKPQLQMPEESGPDKSDVLEDQSRDPRTCPHWVCLLGYTVAVCIDVVIAIQSEGG</sequence>
<dbReference type="VEuPathDB" id="FungiDB:BO80DRAFT_206586"/>
<feature type="compositionally biased region" description="Basic and acidic residues" evidence="1">
    <location>
        <begin position="52"/>
        <end position="65"/>
    </location>
</feature>
<name>A0A395HC24_9EURO</name>
<accession>A0A395HC24</accession>
<evidence type="ECO:0000256" key="1">
    <source>
        <dbReference type="SAM" id="MobiDB-lite"/>
    </source>
</evidence>
<feature type="region of interest" description="Disordered" evidence="1">
    <location>
        <begin position="30"/>
        <end position="65"/>
    </location>
</feature>
<evidence type="ECO:0000313" key="3">
    <source>
        <dbReference type="Proteomes" id="UP000249402"/>
    </source>
</evidence>